<dbReference type="RefSeq" id="WP_089417858.1">
    <property type="nucleotide sequence ID" value="NZ_CP022423.1"/>
</dbReference>
<dbReference type="Proteomes" id="UP000199729">
    <property type="component" value="Chromosome"/>
</dbReference>
<feature type="transmembrane region" description="Helical" evidence="1">
    <location>
        <begin position="74"/>
        <end position="94"/>
    </location>
</feature>
<dbReference type="SUPFAM" id="SSF103473">
    <property type="entry name" value="MFS general substrate transporter"/>
    <property type="match status" value="1"/>
</dbReference>
<evidence type="ECO:0008006" key="4">
    <source>
        <dbReference type="Google" id="ProtNLM"/>
    </source>
</evidence>
<dbReference type="Gene3D" id="1.20.1250.20">
    <property type="entry name" value="MFS general substrate transporter like domains"/>
    <property type="match status" value="1"/>
</dbReference>
<evidence type="ECO:0000313" key="3">
    <source>
        <dbReference type="Proteomes" id="UP000199729"/>
    </source>
</evidence>
<feature type="transmembrane region" description="Helical" evidence="1">
    <location>
        <begin position="371"/>
        <end position="394"/>
    </location>
</feature>
<dbReference type="InterPro" id="IPR036259">
    <property type="entry name" value="MFS_trans_sf"/>
</dbReference>
<sequence length="403" mass="42546">MTAFGIVLALVQGLWAIGWVVYVVWLPGLVQQAGMLADWVPWLLILDQWVFALSDLVCGVAADRLRRQLRRFGPWLMAMMGLSALAFLLLPWAARSQAPTLFLVLTLVWTATSSALRAPVMALLGRHVSAQQLAWPTGLWLFGLGVAGALAPYLQPRVRELSPDLAFALPAVALMLAASALIWAERQLGHTESSPAPTPSSAPVPLWAARPRIVGLPGWGLFLGAVALAALGFQIHFPVNAAPQFLQLNPSATLETLLPLFWVGFNLALWPASRLSQRLGGVGTMAVGCTVAAWASAAGAASDTLPALIACQVLAGAAWACVLLSASSAATNAGRTGYEGLASGGCFALLALAAMARMTMAAGQGFQHPGVVPWLNVAPAFSWMLAAGLLLVLWRRQRSERGA</sequence>
<dbReference type="KEGG" id="vff:VITFI_CDS3227"/>
<feature type="transmembrane region" description="Helical" evidence="1">
    <location>
        <begin position="219"/>
        <end position="239"/>
    </location>
</feature>
<keyword evidence="1" id="KW-1133">Transmembrane helix</keyword>
<reference evidence="2 3" key="1">
    <citation type="submission" date="2017-07" db="EMBL/GenBank/DDBJ databases">
        <title>Complete Genome Sequence of the cosmetic ferment Vitreoscilla filiformis (ATCC15551).</title>
        <authorList>
            <person name="Contreras S."/>
            <person name="Sagory-Zalkind P."/>
            <person name="Blanquart H."/>
            <person name="Iltis A."/>
            <person name="Morand S.C."/>
        </authorList>
    </citation>
    <scope>NUCLEOTIDE SEQUENCE [LARGE SCALE GENOMIC DNA]</scope>
    <source>
        <strain evidence="2 3">ATCC 15551</strain>
    </source>
</reference>
<dbReference type="AlphaFoldDB" id="A0A221KIY1"/>
<feature type="transmembrane region" description="Helical" evidence="1">
    <location>
        <begin position="40"/>
        <end position="62"/>
    </location>
</feature>
<feature type="transmembrane region" description="Helical" evidence="1">
    <location>
        <begin position="307"/>
        <end position="326"/>
    </location>
</feature>
<dbReference type="OrthoDB" id="9155404at2"/>
<proteinExistence type="predicted"/>
<name>A0A221KIY1_VITFI</name>
<protein>
    <recommendedName>
        <fullName evidence="4">MFS transporter</fullName>
    </recommendedName>
</protein>
<keyword evidence="3" id="KW-1185">Reference proteome</keyword>
<feature type="transmembrane region" description="Helical" evidence="1">
    <location>
        <begin position="165"/>
        <end position="184"/>
    </location>
</feature>
<accession>A0A221KIY1</accession>
<feature type="transmembrane region" description="Helical" evidence="1">
    <location>
        <begin position="338"/>
        <end position="359"/>
    </location>
</feature>
<evidence type="ECO:0000256" key="1">
    <source>
        <dbReference type="SAM" id="Phobius"/>
    </source>
</evidence>
<feature type="transmembrane region" description="Helical" evidence="1">
    <location>
        <begin position="100"/>
        <end position="124"/>
    </location>
</feature>
<gene>
    <name evidence="2" type="ORF">VITFI_CDS3227</name>
</gene>
<dbReference type="EMBL" id="CP022423">
    <property type="protein sequence ID" value="ASM79004.1"/>
    <property type="molecule type" value="Genomic_DNA"/>
</dbReference>
<keyword evidence="1" id="KW-0812">Transmembrane</keyword>
<feature type="transmembrane region" description="Helical" evidence="1">
    <location>
        <begin position="282"/>
        <end position="301"/>
    </location>
</feature>
<keyword evidence="1" id="KW-0472">Membrane</keyword>
<feature type="transmembrane region" description="Helical" evidence="1">
    <location>
        <begin position="133"/>
        <end position="153"/>
    </location>
</feature>
<evidence type="ECO:0000313" key="2">
    <source>
        <dbReference type="EMBL" id="ASM79004.1"/>
    </source>
</evidence>
<feature type="transmembrane region" description="Helical" evidence="1">
    <location>
        <begin position="251"/>
        <end position="270"/>
    </location>
</feature>
<organism evidence="2 3">
    <name type="scientific">Vitreoscilla filiformis</name>
    <dbReference type="NCBI Taxonomy" id="63"/>
    <lineage>
        <taxon>Bacteria</taxon>
        <taxon>Pseudomonadati</taxon>
        <taxon>Pseudomonadota</taxon>
        <taxon>Betaproteobacteria</taxon>
        <taxon>Neisseriales</taxon>
        <taxon>Neisseriaceae</taxon>
        <taxon>Vitreoscilla</taxon>
    </lineage>
</organism>